<evidence type="ECO:0000313" key="1">
    <source>
        <dbReference type="EMBL" id="MCH86901.1"/>
    </source>
</evidence>
<gene>
    <name evidence="1" type="ORF">A2U01_0007762</name>
</gene>
<name>A0A392MHW0_9FABA</name>
<proteinExistence type="predicted"/>
<sequence>MLQDFVFIKYTQTLKKCYERDNVIDPVIMDDIDTSNEWLMGDEDSEGQAQHDLVFDDDDFSWLDVEIAIGAAEPIINTRSQAALQKA</sequence>
<comment type="caution">
    <text evidence="1">The sequence shown here is derived from an EMBL/GenBank/DDBJ whole genome shotgun (WGS) entry which is preliminary data.</text>
</comment>
<organism evidence="1 2">
    <name type="scientific">Trifolium medium</name>
    <dbReference type="NCBI Taxonomy" id="97028"/>
    <lineage>
        <taxon>Eukaryota</taxon>
        <taxon>Viridiplantae</taxon>
        <taxon>Streptophyta</taxon>
        <taxon>Embryophyta</taxon>
        <taxon>Tracheophyta</taxon>
        <taxon>Spermatophyta</taxon>
        <taxon>Magnoliopsida</taxon>
        <taxon>eudicotyledons</taxon>
        <taxon>Gunneridae</taxon>
        <taxon>Pentapetalae</taxon>
        <taxon>rosids</taxon>
        <taxon>fabids</taxon>
        <taxon>Fabales</taxon>
        <taxon>Fabaceae</taxon>
        <taxon>Papilionoideae</taxon>
        <taxon>50 kb inversion clade</taxon>
        <taxon>NPAAA clade</taxon>
        <taxon>Hologalegina</taxon>
        <taxon>IRL clade</taxon>
        <taxon>Trifolieae</taxon>
        <taxon>Trifolium</taxon>
    </lineage>
</organism>
<dbReference type="AlphaFoldDB" id="A0A392MHW0"/>
<evidence type="ECO:0000313" key="2">
    <source>
        <dbReference type="Proteomes" id="UP000265520"/>
    </source>
</evidence>
<protein>
    <submittedName>
        <fullName evidence="1">Uncharacterized protein</fullName>
    </submittedName>
</protein>
<keyword evidence="2" id="KW-1185">Reference proteome</keyword>
<accession>A0A392MHW0</accession>
<dbReference type="EMBL" id="LXQA010011157">
    <property type="protein sequence ID" value="MCH86901.1"/>
    <property type="molecule type" value="Genomic_DNA"/>
</dbReference>
<dbReference type="Proteomes" id="UP000265520">
    <property type="component" value="Unassembled WGS sequence"/>
</dbReference>
<reference evidence="1 2" key="1">
    <citation type="journal article" date="2018" name="Front. Plant Sci.">
        <title>Red Clover (Trifolium pratense) and Zigzag Clover (T. medium) - A Picture of Genomic Similarities and Differences.</title>
        <authorList>
            <person name="Dluhosova J."/>
            <person name="Istvanek J."/>
            <person name="Nedelnik J."/>
            <person name="Repkova J."/>
        </authorList>
    </citation>
    <scope>NUCLEOTIDE SEQUENCE [LARGE SCALE GENOMIC DNA]</scope>
    <source>
        <strain evidence="2">cv. 10/8</strain>
        <tissue evidence="1">Leaf</tissue>
    </source>
</reference>